<organism evidence="1 2">
    <name type="scientific">Thalassovita mediterranea</name>
    <dbReference type="NCBI Taxonomy" id="340021"/>
    <lineage>
        <taxon>Bacteria</taxon>
        <taxon>Pseudomonadati</taxon>
        <taxon>Pseudomonadota</taxon>
        <taxon>Alphaproteobacteria</taxon>
        <taxon>Rhodobacterales</taxon>
        <taxon>Roseobacteraceae</taxon>
        <taxon>Thalassovita</taxon>
    </lineage>
</organism>
<dbReference type="AlphaFoldDB" id="A0A0P1H4J8"/>
<dbReference type="Proteomes" id="UP000051681">
    <property type="component" value="Unassembled WGS sequence"/>
</dbReference>
<evidence type="ECO:0000313" key="1">
    <source>
        <dbReference type="EMBL" id="CUH84097.1"/>
    </source>
</evidence>
<dbReference type="SUPFAM" id="SSF53448">
    <property type="entry name" value="Nucleotide-diphospho-sugar transferases"/>
    <property type="match status" value="1"/>
</dbReference>
<dbReference type="CDD" id="cd00761">
    <property type="entry name" value="Glyco_tranf_GTA_type"/>
    <property type="match status" value="1"/>
</dbReference>
<sequence>MQIAQSRRLVLSVSPENETEMTTTQRPFVISLTTTPPRIDKIAPTLRDLLNQTAKPIEVRLNLCRNYRRFPGEQVSTDSLPEGITVRWQDEDFGPATKVLPALRDYQGQDIDILFCDDDQKYERDWAAKFLAARQEHPDKCLVGKGYDLDDRPVGHRYLRDFENLPRAKRREKGRIYRLARAASLLAYKPQPYVESGYVDILEGYRGVMVRPSFFDEQVFDIPDILWTVDDPWLSGHLTRRGVPIWLVQPASILKSPYGAHYTHRLGKFVYRDHGRLAADNACIEYFRNNYGIWPGQHEAPRADYKRPIFHWLYPPEPILIEQGGKTGS</sequence>
<reference evidence="1 2" key="1">
    <citation type="submission" date="2015-09" db="EMBL/GenBank/DDBJ databases">
        <authorList>
            <consortium name="Swine Surveillance"/>
        </authorList>
    </citation>
    <scope>NUCLEOTIDE SEQUENCE [LARGE SCALE GENOMIC DNA]</scope>
    <source>
        <strain evidence="1 2">CECT 8383</strain>
    </source>
</reference>
<protein>
    <recommendedName>
        <fullName evidence="3">Glycosyltransferase 2-like domain-containing protein</fullName>
    </recommendedName>
</protein>
<gene>
    <name evidence="1" type="ORF">TM5383_01302</name>
</gene>
<evidence type="ECO:0008006" key="3">
    <source>
        <dbReference type="Google" id="ProtNLM"/>
    </source>
</evidence>
<keyword evidence="2" id="KW-1185">Reference proteome</keyword>
<name>A0A0P1H4J8_9RHOB</name>
<dbReference type="InterPro" id="IPR029044">
    <property type="entry name" value="Nucleotide-diphossugar_trans"/>
</dbReference>
<evidence type="ECO:0000313" key="2">
    <source>
        <dbReference type="Proteomes" id="UP000051681"/>
    </source>
</evidence>
<accession>A0A0P1H4J8</accession>
<dbReference type="STRING" id="340021.TM5383_01302"/>
<dbReference type="EMBL" id="CYSF01000006">
    <property type="protein sequence ID" value="CUH84097.1"/>
    <property type="molecule type" value="Genomic_DNA"/>
</dbReference>
<proteinExistence type="predicted"/>